<gene>
    <name evidence="1" type="ORF">F4Y60_12415</name>
</gene>
<comment type="caution">
    <text evidence="1">The sequence shown here is derived from an EMBL/GenBank/DDBJ whole genome shotgun (WGS) entry which is preliminary data.</text>
</comment>
<protein>
    <recommendedName>
        <fullName evidence="2">DNA methyltransferase</fullName>
    </recommendedName>
</protein>
<dbReference type="AlphaFoldDB" id="A0A6B0Y418"/>
<name>A0A6B0Y418_9RHOB</name>
<organism evidence="1">
    <name type="scientific">Boseongicola sp. SB0664_bin_43</name>
    <dbReference type="NCBI Taxonomy" id="2604844"/>
    <lineage>
        <taxon>Bacteria</taxon>
        <taxon>Pseudomonadati</taxon>
        <taxon>Pseudomonadota</taxon>
        <taxon>Alphaproteobacteria</taxon>
        <taxon>Rhodobacterales</taxon>
        <taxon>Paracoccaceae</taxon>
        <taxon>Boseongicola</taxon>
    </lineage>
</organism>
<evidence type="ECO:0008006" key="2">
    <source>
        <dbReference type="Google" id="ProtNLM"/>
    </source>
</evidence>
<proteinExistence type="predicted"/>
<evidence type="ECO:0000313" key="1">
    <source>
        <dbReference type="EMBL" id="MXY34862.1"/>
    </source>
</evidence>
<accession>A0A6B0Y418</accession>
<dbReference type="EMBL" id="VXRY01000510">
    <property type="protein sequence ID" value="MXY34862.1"/>
    <property type="molecule type" value="Genomic_DNA"/>
</dbReference>
<reference evidence="1" key="1">
    <citation type="submission" date="2019-09" db="EMBL/GenBank/DDBJ databases">
        <title>Characterisation of the sponge microbiome using genome-centric metagenomics.</title>
        <authorList>
            <person name="Engelberts J.P."/>
            <person name="Robbins S.J."/>
            <person name="De Goeij J.M."/>
            <person name="Aranda M."/>
            <person name="Bell S.C."/>
            <person name="Webster N.S."/>
        </authorList>
    </citation>
    <scope>NUCLEOTIDE SEQUENCE</scope>
    <source>
        <strain evidence="1">SB0664_bin_43</strain>
    </source>
</reference>
<sequence>MGARKRSSQSHDDLIGNFVAAVQENHAKSEAKENACRSAFESLFAGLRVNALNEPKRENCGAPDFLVFRGDIVIGHFEAKDLDVGIRGMKGRDKCQQDRYKAALPNLHYTNALDWDFYLGGNLKASVIISGFLGGIIPKPER</sequence>